<feature type="compositionally biased region" description="Low complexity" evidence="3">
    <location>
        <begin position="192"/>
        <end position="201"/>
    </location>
</feature>
<dbReference type="AlphaFoldDB" id="A0A8H6MC31"/>
<evidence type="ECO:0000256" key="2">
    <source>
        <dbReference type="PROSITE-ProRule" id="PRU00192"/>
    </source>
</evidence>
<dbReference type="SUPFAM" id="SSF50044">
    <property type="entry name" value="SH3-domain"/>
    <property type="match status" value="1"/>
</dbReference>
<dbReference type="Gene3D" id="2.30.30.40">
    <property type="entry name" value="SH3 Domains"/>
    <property type="match status" value="1"/>
</dbReference>
<feature type="compositionally biased region" description="Low complexity" evidence="3">
    <location>
        <begin position="162"/>
        <end position="183"/>
    </location>
</feature>
<keyword evidence="4" id="KW-0472">Membrane</keyword>
<feature type="region of interest" description="Disordered" evidence="3">
    <location>
        <begin position="256"/>
        <end position="279"/>
    </location>
</feature>
<accession>A0A8H6MC31</accession>
<dbReference type="InterPro" id="IPR036028">
    <property type="entry name" value="SH3-like_dom_sf"/>
</dbReference>
<evidence type="ECO:0000256" key="1">
    <source>
        <dbReference type="ARBA" id="ARBA00022443"/>
    </source>
</evidence>
<evidence type="ECO:0000259" key="5">
    <source>
        <dbReference type="PROSITE" id="PS50002"/>
    </source>
</evidence>
<evidence type="ECO:0000256" key="4">
    <source>
        <dbReference type="SAM" id="Phobius"/>
    </source>
</evidence>
<keyword evidence="4" id="KW-0812">Transmembrane</keyword>
<dbReference type="Proteomes" id="UP000521943">
    <property type="component" value="Unassembled WGS sequence"/>
</dbReference>
<dbReference type="OrthoDB" id="5340910at2759"/>
<dbReference type="EMBL" id="JACGCI010000005">
    <property type="protein sequence ID" value="KAF6763743.1"/>
    <property type="molecule type" value="Genomic_DNA"/>
</dbReference>
<feature type="domain" description="SH3" evidence="5">
    <location>
        <begin position="312"/>
        <end position="375"/>
    </location>
</feature>
<dbReference type="InterPro" id="IPR001452">
    <property type="entry name" value="SH3_domain"/>
</dbReference>
<evidence type="ECO:0000313" key="7">
    <source>
        <dbReference type="Proteomes" id="UP000521943"/>
    </source>
</evidence>
<evidence type="ECO:0000256" key="3">
    <source>
        <dbReference type="SAM" id="MobiDB-lite"/>
    </source>
</evidence>
<organism evidence="6 7">
    <name type="scientific">Ephemerocybe angulata</name>
    <dbReference type="NCBI Taxonomy" id="980116"/>
    <lineage>
        <taxon>Eukaryota</taxon>
        <taxon>Fungi</taxon>
        <taxon>Dikarya</taxon>
        <taxon>Basidiomycota</taxon>
        <taxon>Agaricomycotina</taxon>
        <taxon>Agaricomycetes</taxon>
        <taxon>Agaricomycetidae</taxon>
        <taxon>Agaricales</taxon>
        <taxon>Agaricineae</taxon>
        <taxon>Psathyrellaceae</taxon>
        <taxon>Ephemerocybe</taxon>
    </lineage>
</organism>
<sequence>LSIPAIVGIAIVGIIITGLVVLLWRWRVRVREIARMNRQFRASYEKYGIGRGIESSNSSGSKKSKSDPYGSFFEVETEKPKKALLTFRSSGHGHKVAPSREGYYTQRPSPAAHPAAPPGLNGRRSSRVQHLPTSTIKSKGISAPLIVANGGAEPWSPLPLDTSATNANNTSLSSIVPPVSTQQPAPPPPVAFPQKFKQPQPRSLPDTPGTSQKRDTLLTVVSNVNAPSDGSLYSRNSFCSSDPHLLLSAQQAVSASGVANTQPGTPSSSKTGSPKTYTPYPSSSYTYAVPSGDGEVVRPGSANSYHPESKDNLPRLMTVVAPFMPTLEDELPLKVGDTVRVIEEYRDGWCLVQQVGRIDSPRGVVPCVCLQERKRIVPVPVNVGGPSHQNTAGQRR</sequence>
<feature type="region of interest" description="Disordered" evidence="3">
    <location>
        <begin position="90"/>
        <end position="131"/>
    </location>
</feature>
<keyword evidence="7" id="KW-1185">Reference proteome</keyword>
<evidence type="ECO:0000313" key="6">
    <source>
        <dbReference type="EMBL" id="KAF6763743.1"/>
    </source>
</evidence>
<gene>
    <name evidence="6" type="ORF">DFP72DRAFT_800675</name>
</gene>
<proteinExistence type="predicted"/>
<dbReference type="CDD" id="cd11854">
    <property type="entry name" value="SH3_Fus1p"/>
    <property type="match status" value="1"/>
</dbReference>
<feature type="region of interest" description="Disordered" evidence="3">
    <location>
        <begin position="291"/>
        <end position="310"/>
    </location>
</feature>
<feature type="region of interest" description="Disordered" evidence="3">
    <location>
        <begin position="157"/>
        <end position="215"/>
    </location>
</feature>
<protein>
    <recommendedName>
        <fullName evidence="5">SH3 domain-containing protein</fullName>
    </recommendedName>
</protein>
<keyword evidence="4" id="KW-1133">Transmembrane helix</keyword>
<reference evidence="6 7" key="1">
    <citation type="submission" date="2020-07" db="EMBL/GenBank/DDBJ databases">
        <title>Comparative genomics of pyrophilous fungi reveals a link between fire events and developmental genes.</title>
        <authorList>
            <consortium name="DOE Joint Genome Institute"/>
            <person name="Steindorff A.S."/>
            <person name="Carver A."/>
            <person name="Calhoun S."/>
            <person name="Stillman K."/>
            <person name="Liu H."/>
            <person name="Lipzen A."/>
            <person name="Pangilinan J."/>
            <person name="Labutti K."/>
            <person name="Bruns T.D."/>
            <person name="Grigoriev I.V."/>
        </authorList>
    </citation>
    <scope>NUCLEOTIDE SEQUENCE [LARGE SCALE GENOMIC DNA]</scope>
    <source>
        <strain evidence="6 7">CBS 144469</strain>
    </source>
</reference>
<name>A0A8H6MC31_9AGAR</name>
<dbReference type="InterPro" id="IPR035521">
    <property type="entry name" value="Fus1_SH3"/>
</dbReference>
<feature type="non-terminal residue" evidence="6">
    <location>
        <position position="1"/>
    </location>
</feature>
<dbReference type="PROSITE" id="PS50002">
    <property type="entry name" value="SH3"/>
    <property type="match status" value="1"/>
</dbReference>
<feature type="transmembrane region" description="Helical" evidence="4">
    <location>
        <begin position="6"/>
        <end position="26"/>
    </location>
</feature>
<keyword evidence="1 2" id="KW-0728">SH3 domain</keyword>
<comment type="caution">
    <text evidence="6">The sequence shown here is derived from an EMBL/GenBank/DDBJ whole genome shotgun (WGS) entry which is preliminary data.</text>
</comment>
<dbReference type="Pfam" id="PF14604">
    <property type="entry name" value="SH3_9"/>
    <property type="match status" value="1"/>
</dbReference>
<dbReference type="SMART" id="SM00326">
    <property type="entry name" value="SH3"/>
    <property type="match status" value="1"/>
</dbReference>